<organism evidence="2 3">
    <name type="scientific">Araneus ventricosus</name>
    <name type="common">Orbweaver spider</name>
    <name type="synonym">Epeira ventricosa</name>
    <dbReference type="NCBI Taxonomy" id="182803"/>
    <lineage>
        <taxon>Eukaryota</taxon>
        <taxon>Metazoa</taxon>
        <taxon>Ecdysozoa</taxon>
        <taxon>Arthropoda</taxon>
        <taxon>Chelicerata</taxon>
        <taxon>Arachnida</taxon>
        <taxon>Araneae</taxon>
        <taxon>Araneomorphae</taxon>
        <taxon>Entelegynae</taxon>
        <taxon>Araneoidea</taxon>
        <taxon>Araneidae</taxon>
        <taxon>Araneus</taxon>
    </lineage>
</organism>
<feature type="region of interest" description="Disordered" evidence="1">
    <location>
        <begin position="164"/>
        <end position="183"/>
    </location>
</feature>
<feature type="region of interest" description="Disordered" evidence="1">
    <location>
        <begin position="18"/>
        <end position="56"/>
    </location>
</feature>
<proteinExistence type="predicted"/>
<gene>
    <name evidence="2" type="ORF">AVEN_140736_1</name>
</gene>
<accession>A0A4Y2R4R2</accession>
<keyword evidence="3" id="KW-1185">Reference proteome</keyword>
<comment type="caution">
    <text evidence="2">The sequence shown here is derived from an EMBL/GenBank/DDBJ whole genome shotgun (WGS) entry which is preliminary data.</text>
</comment>
<evidence type="ECO:0000313" key="3">
    <source>
        <dbReference type="Proteomes" id="UP000499080"/>
    </source>
</evidence>
<reference evidence="2 3" key="1">
    <citation type="journal article" date="2019" name="Sci. Rep.">
        <title>Orb-weaving spider Araneus ventricosus genome elucidates the spidroin gene catalogue.</title>
        <authorList>
            <person name="Kono N."/>
            <person name="Nakamura H."/>
            <person name="Ohtoshi R."/>
            <person name="Moran D.A.P."/>
            <person name="Shinohara A."/>
            <person name="Yoshida Y."/>
            <person name="Fujiwara M."/>
            <person name="Mori M."/>
            <person name="Tomita M."/>
            <person name="Arakawa K."/>
        </authorList>
    </citation>
    <scope>NUCLEOTIDE SEQUENCE [LARGE SCALE GENOMIC DNA]</scope>
</reference>
<feature type="compositionally biased region" description="Polar residues" evidence="1">
    <location>
        <begin position="20"/>
        <end position="30"/>
    </location>
</feature>
<dbReference type="EMBL" id="BGPR01015791">
    <property type="protein sequence ID" value="GBN70618.1"/>
    <property type="molecule type" value="Genomic_DNA"/>
</dbReference>
<feature type="region of interest" description="Disordered" evidence="1">
    <location>
        <begin position="86"/>
        <end position="107"/>
    </location>
</feature>
<evidence type="ECO:0000313" key="2">
    <source>
        <dbReference type="EMBL" id="GBN70618.1"/>
    </source>
</evidence>
<dbReference type="Proteomes" id="UP000499080">
    <property type="component" value="Unassembled WGS sequence"/>
</dbReference>
<dbReference type="AlphaFoldDB" id="A0A4Y2R4R2"/>
<protein>
    <submittedName>
        <fullName evidence="2">Uncharacterized protein</fullName>
    </submittedName>
</protein>
<evidence type="ECO:0000256" key="1">
    <source>
        <dbReference type="SAM" id="MobiDB-lite"/>
    </source>
</evidence>
<sequence>MIKIVTSNNSRLYTYKLNRVTPSHQRTLNESRSPSSHPRPDPSRRRKKKPAVSEREITSSLKIRLAKLALTKEDAAHTSELQRQIQKLDIGRTTYNPPSFAEKEQEKERSATAGILIREQFSQKQETRSSSFWFWEGVDSPFQSGRKSQEMHKKLVISPRQEGYPSKRDEYFRNGTARNYLPR</sequence>
<name>A0A4Y2R4R2_ARAVE</name>